<comment type="caution">
    <text evidence="1">The sequence shown here is derived from an EMBL/GenBank/DDBJ whole genome shotgun (WGS) entry which is preliminary data.</text>
</comment>
<dbReference type="Proteomes" id="UP000242525">
    <property type="component" value="Unassembled WGS sequence"/>
</dbReference>
<evidence type="ECO:0000313" key="2">
    <source>
        <dbReference type="Proteomes" id="UP000242525"/>
    </source>
</evidence>
<reference evidence="1" key="1">
    <citation type="submission" date="2014-03" db="EMBL/GenBank/DDBJ databases">
        <authorList>
            <person name="Casaregola S."/>
        </authorList>
    </citation>
    <scope>NUCLEOTIDE SEQUENCE [LARGE SCALE GENOMIC DNA]</scope>
    <source>
        <strain evidence="1">CLIB 918</strain>
    </source>
</reference>
<keyword evidence="2" id="KW-1185">Reference proteome</keyword>
<protein>
    <submittedName>
        <fullName evidence="1">Uncharacterized protein</fullName>
    </submittedName>
</protein>
<dbReference type="AlphaFoldDB" id="A0A0J9XFC6"/>
<accession>A0A0J9XFC6</accession>
<proteinExistence type="predicted"/>
<gene>
    <name evidence="1" type="ORF">BN980_GECA13s00983g</name>
</gene>
<organism evidence="1 2">
    <name type="scientific">Geotrichum candidum</name>
    <name type="common">Oospora lactis</name>
    <name type="synonym">Dipodascus geotrichum</name>
    <dbReference type="NCBI Taxonomy" id="1173061"/>
    <lineage>
        <taxon>Eukaryota</taxon>
        <taxon>Fungi</taxon>
        <taxon>Dikarya</taxon>
        <taxon>Ascomycota</taxon>
        <taxon>Saccharomycotina</taxon>
        <taxon>Dipodascomycetes</taxon>
        <taxon>Dipodascales</taxon>
        <taxon>Dipodascaceae</taxon>
        <taxon>Geotrichum</taxon>
    </lineage>
</organism>
<sequence>MTEDSGLCPICGTTLKRVLLDVEKALEVCPVLTCVYPFNNENVDHLVSTVSEDEVLKNVADRMKRANLDSDIISKLARS</sequence>
<dbReference type="EMBL" id="CCBN010000013">
    <property type="protein sequence ID" value="CDO55970.1"/>
    <property type="molecule type" value="Genomic_DNA"/>
</dbReference>
<name>A0A0J9XFC6_GEOCN</name>
<evidence type="ECO:0000313" key="1">
    <source>
        <dbReference type="EMBL" id="CDO55970.1"/>
    </source>
</evidence>